<evidence type="ECO:0000256" key="2">
    <source>
        <dbReference type="SAM" id="MobiDB-lite"/>
    </source>
</evidence>
<feature type="coiled-coil region" evidence="1">
    <location>
        <begin position="220"/>
        <end position="247"/>
    </location>
</feature>
<feature type="region of interest" description="Disordered" evidence="2">
    <location>
        <begin position="27"/>
        <end position="94"/>
    </location>
</feature>
<keyword evidence="1" id="KW-0175">Coiled coil</keyword>
<proteinExistence type="predicted"/>
<keyword evidence="3" id="KW-1133">Transmembrane helix</keyword>
<dbReference type="AlphaFoldDB" id="A0A1R1B3G7"/>
<dbReference type="Pfam" id="PF14257">
    <property type="entry name" value="DUF4349"/>
    <property type="match status" value="1"/>
</dbReference>
<dbReference type="InterPro" id="IPR025645">
    <property type="entry name" value="DUF4349"/>
</dbReference>
<keyword evidence="3" id="KW-0472">Membrane</keyword>
<protein>
    <recommendedName>
        <fullName evidence="5">DUF4349 domain-containing protein</fullName>
    </recommendedName>
</protein>
<evidence type="ECO:0000256" key="3">
    <source>
        <dbReference type="SAM" id="Phobius"/>
    </source>
</evidence>
<sequence length="364" mass="40093">MRKRGSWIAALMLIVLLVSGCSSGSQDKSAGGAAAVESQETTADQATNKTDGGEAEAKNEMAVTSKKSVEEPASADAELPNMPSSAQASGAGFNSQDLSGGLNKKLMYKANIVMEIQDYGKAQSEVRNTVTLSGGYIVNFSETQSSSEKGGTFIVKVPANDFSSFLNRLENIAHENLQRSIEGQDVTEEYVDLESRLKAKQIMEEQYVAFMKKATKTADLVAFANELERIQSEIEQMKGRMRYIDQNVSYSTVEIRLYETPQKKDDPKTSAIQAPLGQRISQAFQGSIDVITIIVQWIIVILSGSLPVLFIAVFVLLILWLARRSGQRKREEVVRKRKLLNNGPASEQGHPEDQKDGEKRMKDE</sequence>
<feature type="domain" description="DUF4349" evidence="5">
    <location>
        <begin position="105"/>
        <end position="320"/>
    </location>
</feature>
<keyword evidence="4" id="KW-0732">Signal</keyword>
<keyword evidence="3" id="KW-0812">Transmembrane</keyword>
<feature type="chain" id="PRO_5013158870" description="DUF4349 domain-containing protein" evidence="4">
    <location>
        <begin position="25"/>
        <end position="364"/>
    </location>
</feature>
<feature type="signal peptide" evidence="4">
    <location>
        <begin position="1"/>
        <end position="24"/>
    </location>
</feature>
<dbReference type="Proteomes" id="UP000187074">
    <property type="component" value="Unassembled WGS sequence"/>
</dbReference>
<evidence type="ECO:0000313" key="7">
    <source>
        <dbReference type="Proteomes" id="UP000187074"/>
    </source>
</evidence>
<feature type="transmembrane region" description="Helical" evidence="3">
    <location>
        <begin position="297"/>
        <end position="322"/>
    </location>
</feature>
<feature type="compositionally biased region" description="Polar residues" evidence="2">
    <location>
        <begin position="82"/>
        <end position="94"/>
    </location>
</feature>
<evidence type="ECO:0000259" key="5">
    <source>
        <dbReference type="Pfam" id="PF14257"/>
    </source>
</evidence>
<dbReference type="OrthoDB" id="5381491at2"/>
<feature type="compositionally biased region" description="Polar residues" evidence="2">
    <location>
        <begin position="38"/>
        <end position="50"/>
    </location>
</feature>
<comment type="caution">
    <text evidence="6">The sequence shown here is derived from an EMBL/GenBank/DDBJ whole genome shotgun (WGS) entry which is preliminary data.</text>
</comment>
<dbReference type="PROSITE" id="PS51257">
    <property type="entry name" value="PROKAR_LIPOPROTEIN"/>
    <property type="match status" value="1"/>
</dbReference>
<feature type="region of interest" description="Disordered" evidence="2">
    <location>
        <begin position="333"/>
        <end position="364"/>
    </location>
</feature>
<dbReference type="STRING" id="1401.BK123_10615"/>
<accession>A0A1R1B3G7</accession>
<evidence type="ECO:0000313" key="6">
    <source>
        <dbReference type="EMBL" id="OME93697.1"/>
    </source>
</evidence>
<gene>
    <name evidence="6" type="ORF">BK123_10615</name>
</gene>
<evidence type="ECO:0000256" key="4">
    <source>
        <dbReference type="SAM" id="SignalP"/>
    </source>
</evidence>
<name>A0A1R1B3G7_PAELA</name>
<organism evidence="6 7">
    <name type="scientific">Paenibacillus lautus</name>
    <name type="common">Bacillus lautus</name>
    <dbReference type="NCBI Taxonomy" id="1401"/>
    <lineage>
        <taxon>Bacteria</taxon>
        <taxon>Bacillati</taxon>
        <taxon>Bacillota</taxon>
        <taxon>Bacilli</taxon>
        <taxon>Bacillales</taxon>
        <taxon>Paenibacillaceae</taxon>
        <taxon>Paenibacillus</taxon>
    </lineage>
</organism>
<evidence type="ECO:0000256" key="1">
    <source>
        <dbReference type="SAM" id="Coils"/>
    </source>
</evidence>
<feature type="compositionally biased region" description="Basic and acidic residues" evidence="2">
    <location>
        <begin position="349"/>
        <end position="364"/>
    </location>
</feature>
<dbReference type="EMBL" id="MRTF01000003">
    <property type="protein sequence ID" value="OME93697.1"/>
    <property type="molecule type" value="Genomic_DNA"/>
</dbReference>
<reference evidence="6 7" key="1">
    <citation type="submission" date="2016-11" db="EMBL/GenBank/DDBJ databases">
        <title>Paenibacillus species isolates.</title>
        <authorList>
            <person name="Beno S.M."/>
        </authorList>
    </citation>
    <scope>NUCLEOTIDE SEQUENCE [LARGE SCALE GENOMIC DNA]</scope>
    <source>
        <strain evidence="6 7">FSL F4-0100</strain>
    </source>
</reference>
<dbReference type="RefSeq" id="WP_076322368.1">
    <property type="nucleotide sequence ID" value="NZ_MRTF01000003.1"/>
</dbReference>